<dbReference type="GO" id="GO:0003677">
    <property type="term" value="F:DNA binding"/>
    <property type="evidence" value="ECO:0007669"/>
    <property type="project" value="UniProtKB-UniRule"/>
</dbReference>
<proteinExistence type="predicted"/>
<dbReference type="PANTHER" id="PTHR47506">
    <property type="entry name" value="TRANSCRIPTIONAL REGULATORY PROTEIN"/>
    <property type="match status" value="1"/>
</dbReference>
<accession>A0A6N7Z7M7</accession>
<evidence type="ECO:0000259" key="5">
    <source>
        <dbReference type="PROSITE" id="PS50977"/>
    </source>
</evidence>
<evidence type="ECO:0000256" key="4">
    <source>
        <dbReference type="PROSITE-ProRule" id="PRU00335"/>
    </source>
</evidence>
<dbReference type="Gene3D" id="1.10.10.60">
    <property type="entry name" value="Homeodomain-like"/>
    <property type="match status" value="1"/>
</dbReference>
<dbReference type="EMBL" id="WMBA01000046">
    <property type="protein sequence ID" value="MTD57291.1"/>
    <property type="molecule type" value="Genomic_DNA"/>
</dbReference>
<dbReference type="Pfam" id="PF00440">
    <property type="entry name" value="TetR_N"/>
    <property type="match status" value="1"/>
</dbReference>
<dbReference type="InterPro" id="IPR009057">
    <property type="entry name" value="Homeodomain-like_sf"/>
</dbReference>
<dbReference type="InterPro" id="IPR001647">
    <property type="entry name" value="HTH_TetR"/>
</dbReference>
<evidence type="ECO:0000256" key="3">
    <source>
        <dbReference type="ARBA" id="ARBA00023163"/>
    </source>
</evidence>
<keyword evidence="1" id="KW-0805">Transcription regulation</keyword>
<keyword evidence="3" id="KW-0804">Transcription</keyword>
<dbReference type="AlphaFoldDB" id="A0A6N7Z7M7"/>
<dbReference type="InterPro" id="IPR036271">
    <property type="entry name" value="Tet_transcr_reg_TetR-rel_C_sf"/>
</dbReference>
<organism evidence="6 7">
    <name type="scientific">Amycolatopsis pithecellobii</name>
    <dbReference type="NCBI Taxonomy" id="664692"/>
    <lineage>
        <taxon>Bacteria</taxon>
        <taxon>Bacillati</taxon>
        <taxon>Actinomycetota</taxon>
        <taxon>Actinomycetes</taxon>
        <taxon>Pseudonocardiales</taxon>
        <taxon>Pseudonocardiaceae</taxon>
        <taxon>Amycolatopsis</taxon>
    </lineage>
</organism>
<dbReference type="SUPFAM" id="SSF48498">
    <property type="entry name" value="Tetracyclin repressor-like, C-terminal domain"/>
    <property type="match status" value="1"/>
</dbReference>
<gene>
    <name evidence="6" type="ORF">GKO32_25425</name>
</gene>
<evidence type="ECO:0000313" key="6">
    <source>
        <dbReference type="EMBL" id="MTD57291.1"/>
    </source>
</evidence>
<dbReference type="SUPFAM" id="SSF46689">
    <property type="entry name" value="Homeodomain-like"/>
    <property type="match status" value="1"/>
</dbReference>
<dbReference type="OrthoDB" id="9805134at2"/>
<reference evidence="6 7" key="1">
    <citation type="submission" date="2019-11" db="EMBL/GenBank/DDBJ databases">
        <title>Draft genome of Amycolatopsis RM579.</title>
        <authorList>
            <person name="Duangmal K."/>
            <person name="Mingma R."/>
        </authorList>
    </citation>
    <scope>NUCLEOTIDE SEQUENCE [LARGE SCALE GENOMIC DNA]</scope>
    <source>
        <strain evidence="6 7">RM579</strain>
    </source>
</reference>
<comment type="caution">
    <text evidence="6">The sequence shown here is derived from an EMBL/GenBank/DDBJ whole genome shotgun (WGS) entry which is preliminary data.</text>
</comment>
<dbReference type="Proteomes" id="UP000440096">
    <property type="component" value="Unassembled WGS sequence"/>
</dbReference>
<name>A0A6N7Z7M7_9PSEU</name>
<sequence length="204" mass="21787">MPRGRQREFDADQALDQATDVFWRQGYDGTSITDLTASMGISAPSLYAAFGNKRQIFDKVMDRYMQTRLARRAEALSLDDPVEASRKYLEGVVLDGTMPGHPKGCLMVGGALVCSDANRDVADQLAALRMDVRKDLQRLFARAIKAGRLPADADAASLGAYVAAVAQGICVDASGGASKQSLMKVVEVALSALPAPATYSATVR</sequence>
<dbReference type="PROSITE" id="PS50977">
    <property type="entry name" value="HTH_TETR_2"/>
    <property type="match status" value="1"/>
</dbReference>
<protein>
    <submittedName>
        <fullName evidence="6">TetR family transcriptional regulator</fullName>
    </submittedName>
</protein>
<dbReference type="Pfam" id="PF16925">
    <property type="entry name" value="TetR_C_13"/>
    <property type="match status" value="1"/>
</dbReference>
<dbReference type="InterPro" id="IPR011075">
    <property type="entry name" value="TetR_C"/>
</dbReference>
<dbReference type="InterPro" id="IPR023772">
    <property type="entry name" value="DNA-bd_HTH_TetR-type_CS"/>
</dbReference>
<keyword evidence="7" id="KW-1185">Reference proteome</keyword>
<evidence type="ECO:0000256" key="2">
    <source>
        <dbReference type="ARBA" id="ARBA00023125"/>
    </source>
</evidence>
<keyword evidence="2 4" id="KW-0238">DNA-binding</keyword>
<feature type="domain" description="HTH tetR-type" evidence="5">
    <location>
        <begin position="8"/>
        <end position="68"/>
    </location>
</feature>
<evidence type="ECO:0000313" key="7">
    <source>
        <dbReference type="Proteomes" id="UP000440096"/>
    </source>
</evidence>
<feature type="DNA-binding region" description="H-T-H motif" evidence="4">
    <location>
        <begin position="31"/>
        <end position="50"/>
    </location>
</feature>
<dbReference type="PANTHER" id="PTHR47506:SF1">
    <property type="entry name" value="HTH-TYPE TRANSCRIPTIONAL REGULATOR YJDC"/>
    <property type="match status" value="1"/>
</dbReference>
<evidence type="ECO:0000256" key="1">
    <source>
        <dbReference type="ARBA" id="ARBA00023015"/>
    </source>
</evidence>
<dbReference type="RefSeq" id="WP_154759435.1">
    <property type="nucleotide sequence ID" value="NZ_WMBA01000046.1"/>
</dbReference>
<dbReference type="Gene3D" id="1.10.357.10">
    <property type="entry name" value="Tetracycline Repressor, domain 2"/>
    <property type="match status" value="1"/>
</dbReference>
<dbReference type="PROSITE" id="PS01081">
    <property type="entry name" value="HTH_TETR_1"/>
    <property type="match status" value="1"/>
</dbReference>